<proteinExistence type="predicted"/>
<sequence length="82" mass="9281">MKYPFLIGTGLVLFDPEGRNEENLGIKNATWAAYTTNFLESLVLFDGVNMQDSLLFEIHISKSFCEDVGKFCLGGNQFVYFD</sequence>
<evidence type="ECO:0000313" key="1">
    <source>
        <dbReference type="EMBL" id="KAK7829739.1"/>
    </source>
</evidence>
<organism evidence="1 2">
    <name type="scientific">Quercus suber</name>
    <name type="common">Cork oak</name>
    <dbReference type="NCBI Taxonomy" id="58331"/>
    <lineage>
        <taxon>Eukaryota</taxon>
        <taxon>Viridiplantae</taxon>
        <taxon>Streptophyta</taxon>
        <taxon>Embryophyta</taxon>
        <taxon>Tracheophyta</taxon>
        <taxon>Spermatophyta</taxon>
        <taxon>Magnoliopsida</taxon>
        <taxon>eudicotyledons</taxon>
        <taxon>Gunneridae</taxon>
        <taxon>Pentapetalae</taxon>
        <taxon>rosids</taxon>
        <taxon>fabids</taxon>
        <taxon>Fagales</taxon>
        <taxon>Fagaceae</taxon>
        <taxon>Quercus</taxon>
    </lineage>
</organism>
<comment type="caution">
    <text evidence="1">The sequence shown here is derived from an EMBL/GenBank/DDBJ whole genome shotgun (WGS) entry which is preliminary data.</text>
</comment>
<protein>
    <submittedName>
        <fullName evidence="1">Uncharacterized protein</fullName>
    </submittedName>
</protein>
<name>A0AAW0JU72_QUESU</name>
<dbReference type="AlphaFoldDB" id="A0AAW0JU72"/>
<dbReference type="Proteomes" id="UP000237347">
    <property type="component" value="Unassembled WGS sequence"/>
</dbReference>
<evidence type="ECO:0000313" key="2">
    <source>
        <dbReference type="Proteomes" id="UP000237347"/>
    </source>
</evidence>
<reference evidence="1 2" key="1">
    <citation type="journal article" date="2018" name="Sci. Data">
        <title>The draft genome sequence of cork oak.</title>
        <authorList>
            <person name="Ramos A.M."/>
            <person name="Usie A."/>
            <person name="Barbosa P."/>
            <person name="Barros P.M."/>
            <person name="Capote T."/>
            <person name="Chaves I."/>
            <person name="Simoes F."/>
            <person name="Abreu I."/>
            <person name="Carrasquinho I."/>
            <person name="Faro C."/>
            <person name="Guimaraes J.B."/>
            <person name="Mendonca D."/>
            <person name="Nobrega F."/>
            <person name="Rodrigues L."/>
            <person name="Saibo N.J.M."/>
            <person name="Varela M.C."/>
            <person name="Egas C."/>
            <person name="Matos J."/>
            <person name="Miguel C.M."/>
            <person name="Oliveira M.M."/>
            <person name="Ricardo C.P."/>
            <person name="Goncalves S."/>
        </authorList>
    </citation>
    <scope>NUCLEOTIDE SEQUENCE [LARGE SCALE GENOMIC DNA]</scope>
    <source>
        <strain evidence="2">cv. HL8</strain>
    </source>
</reference>
<accession>A0AAW0JU72</accession>
<keyword evidence="2" id="KW-1185">Reference proteome</keyword>
<dbReference type="EMBL" id="PKMF04000475">
    <property type="protein sequence ID" value="KAK7829739.1"/>
    <property type="molecule type" value="Genomic_DNA"/>
</dbReference>
<gene>
    <name evidence="1" type="ORF">CFP56_028898</name>
</gene>